<dbReference type="RefSeq" id="WP_377938167.1">
    <property type="nucleotide sequence ID" value="NZ_JBHUMF010000035.1"/>
</dbReference>
<evidence type="ECO:0008006" key="3">
    <source>
        <dbReference type="Google" id="ProtNLM"/>
    </source>
</evidence>
<evidence type="ECO:0000313" key="2">
    <source>
        <dbReference type="Proteomes" id="UP001597506"/>
    </source>
</evidence>
<dbReference type="InterPro" id="IPR032710">
    <property type="entry name" value="NTF2-like_dom_sf"/>
</dbReference>
<comment type="caution">
    <text evidence="1">The sequence shown here is derived from an EMBL/GenBank/DDBJ whole genome shotgun (WGS) entry which is preliminary data.</text>
</comment>
<reference evidence="2" key="1">
    <citation type="journal article" date="2019" name="Int. J. Syst. Evol. Microbiol.">
        <title>The Global Catalogue of Microorganisms (GCM) 10K type strain sequencing project: providing services to taxonomists for standard genome sequencing and annotation.</title>
        <authorList>
            <consortium name="The Broad Institute Genomics Platform"/>
            <consortium name="The Broad Institute Genome Sequencing Center for Infectious Disease"/>
            <person name="Wu L."/>
            <person name="Ma J."/>
        </authorList>
    </citation>
    <scope>NUCLEOTIDE SEQUENCE [LARGE SCALE GENOMIC DNA]</scope>
    <source>
        <strain evidence="2">KCTC 3913</strain>
    </source>
</reference>
<sequence>MRRKRKPLPAILIGLLIIVAGVFLTKCAFTSFSSDDPEEVVREFYNYEKEGDFGSSWELFHSEMQKRFSKGDYIETKNHVFIGHMGVETFEVEIGEIENIGEWEYKQGDEVDTFTDVKAAEVDMIYESDYGLMTISQVCYVAQEKGEWKVLWDYNF</sequence>
<protein>
    <recommendedName>
        <fullName evidence="3">DUF4878 domain-containing protein</fullName>
    </recommendedName>
</protein>
<evidence type="ECO:0000313" key="1">
    <source>
        <dbReference type="EMBL" id="MFD2683137.1"/>
    </source>
</evidence>
<dbReference type="EMBL" id="JBHUMF010000035">
    <property type="protein sequence ID" value="MFD2683137.1"/>
    <property type="molecule type" value="Genomic_DNA"/>
</dbReference>
<proteinExistence type="predicted"/>
<keyword evidence="2" id="KW-1185">Reference proteome</keyword>
<dbReference type="Proteomes" id="UP001597506">
    <property type="component" value="Unassembled WGS sequence"/>
</dbReference>
<dbReference type="SUPFAM" id="SSF54427">
    <property type="entry name" value="NTF2-like"/>
    <property type="match status" value="1"/>
</dbReference>
<organism evidence="1 2">
    <name type="scientific">Bacillus seohaeanensis</name>
    <dbReference type="NCBI Taxonomy" id="284580"/>
    <lineage>
        <taxon>Bacteria</taxon>
        <taxon>Bacillati</taxon>
        <taxon>Bacillota</taxon>
        <taxon>Bacilli</taxon>
        <taxon>Bacillales</taxon>
        <taxon>Bacillaceae</taxon>
        <taxon>Bacillus</taxon>
    </lineage>
</organism>
<dbReference type="Gene3D" id="3.10.450.100">
    <property type="entry name" value="NTF2-like, domain 1"/>
    <property type="match status" value="1"/>
</dbReference>
<gene>
    <name evidence="1" type="ORF">ACFSUL_20600</name>
</gene>
<name>A0ABW5S020_9BACI</name>
<accession>A0ABW5S020</accession>